<keyword evidence="6 8" id="KW-0449">Lipoprotein</keyword>
<proteinExistence type="inferred from homology"/>
<dbReference type="InterPro" id="IPR003760">
    <property type="entry name" value="PnrA-like"/>
</dbReference>
<dbReference type="Gene3D" id="3.40.50.2300">
    <property type="match status" value="2"/>
</dbReference>
<evidence type="ECO:0000313" key="8">
    <source>
        <dbReference type="EMBL" id="WMT83281.1"/>
    </source>
</evidence>
<sequence>MTLKKIVCLMTLLIVTISLLVGCGGNKDNGAKKEELKVAMVTSVGGVTDGSFNQSAWEGLQKAEKDLGIKASYIESKQEADYVTNLEQAVDNHNDLILATGFPMQKALLEAAKNYPNQKFAIVDVDYGDETPDNVTCISFNEEQSGYVVGLVAGKMTKTNKVGFVGGMNNVVIKKFQAGYEAGVKEANPNTKVLVQYVNSFADQAKGKSIANQMYNNKADILFACAGDSGLGVLECAKETGEYAIGVDRDQNNIAPDNILTSAMKKVNEGVYTVVKNLKDGKFDGGKTLVFGLKEEGIGLAPSTDKNVPKDVIDYVNGKIEKIINGEIVVPNK</sequence>
<evidence type="ECO:0000256" key="6">
    <source>
        <dbReference type="ARBA" id="ARBA00023288"/>
    </source>
</evidence>
<accession>A0ABY9Q6V9</accession>
<reference evidence="8 9" key="1">
    <citation type="submission" date="2022-07" db="EMBL/GenBank/DDBJ databases">
        <title>Genome sequence of Terrisporobacter mayombei DSM6539.</title>
        <authorList>
            <person name="Boeer T."/>
            <person name="Bengelsdorf F.R."/>
            <person name="Daniel R."/>
            <person name="Poehlein A."/>
        </authorList>
    </citation>
    <scope>NUCLEOTIDE SEQUENCE [LARGE SCALE GENOMIC DNA]</scope>
    <source>
        <strain evidence="8 9">DSM 6539</strain>
    </source>
</reference>
<keyword evidence="9" id="KW-1185">Reference proteome</keyword>
<dbReference type="InterPro" id="IPR050957">
    <property type="entry name" value="BMP_lipoprotein"/>
</dbReference>
<gene>
    <name evidence="8" type="primary">tmpC_6</name>
    <name evidence="8" type="ORF">TEMA_37920</name>
</gene>
<evidence type="ECO:0000259" key="7">
    <source>
        <dbReference type="Pfam" id="PF02608"/>
    </source>
</evidence>
<dbReference type="PANTHER" id="PTHR34296">
    <property type="entry name" value="TRANSCRIPTIONAL ACTIVATOR PROTEIN MED"/>
    <property type="match status" value="1"/>
</dbReference>
<dbReference type="EMBL" id="CP101637">
    <property type="protein sequence ID" value="WMT83281.1"/>
    <property type="molecule type" value="Genomic_DNA"/>
</dbReference>
<dbReference type="PANTHER" id="PTHR34296:SF2">
    <property type="entry name" value="ABC TRANSPORTER GUANOSINE-BINDING PROTEIN NUPN"/>
    <property type="match status" value="1"/>
</dbReference>
<organism evidence="8 9">
    <name type="scientific">Terrisporobacter mayombei</name>
    <dbReference type="NCBI Taxonomy" id="1541"/>
    <lineage>
        <taxon>Bacteria</taxon>
        <taxon>Bacillati</taxon>
        <taxon>Bacillota</taxon>
        <taxon>Clostridia</taxon>
        <taxon>Peptostreptococcales</taxon>
        <taxon>Peptostreptococcaceae</taxon>
        <taxon>Terrisporobacter</taxon>
    </lineage>
</organism>
<comment type="similarity">
    <text evidence="2">Belongs to the BMP lipoprotein family.</text>
</comment>
<dbReference type="PROSITE" id="PS51257">
    <property type="entry name" value="PROKAR_LIPOPROTEIN"/>
    <property type="match status" value="1"/>
</dbReference>
<dbReference type="RefSeq" id="WP_228106156.1">
    <property type="nucleotide sequence ID" value="NZ_CP101637.1"/>
</dbReference>
<comment type="subcellular location">
    <subcellularLocation>
        <location evidence="1">Cell membrane</location>
        <topology evidence="1">Lipid-anchor</topology>
    </subcellularLocation>
</comment>
<dbReference type="InterPro" id="IPR028082">
    <property type="entry name" value="Peripla_BP_I"/>
</dbReference>
<feature type="domain" description="ABC transporter substrate-binding protein PnrA-like" evidence="7">
    <location>
        <begin position="37"/>
        <end position="332"/>
    </location>
</feature>
<keyword evidence="3" id="KW-1003">Cell membrane</keyword>
<keyword evidence="4" id="KW-0732">Signal</keyword>
<evidence type="ECO:0000256" key="5">
    <source>
        <dbReference type="ARBA" id="ARBA00023136"/>
    </source>
</evidence>
<evidence type="ECO:0000256" key="1">
    <source>
        <dbReference type="ARBA" id="ARBA00004193"/>
    </source>
</evidence>
<dbReference type="Proteomes" id="UP001235030">
    <property type="component" value="Chromosome"/>
</dbReference>
<evidence type="ECO:0000256" key="4">
    <source>
        <dbReference type="ARBA" id="ARBA00022729"/>
    </source>
</evidence>
<dbReference type="SUPFAM" id="SSF53822">
    <property type="entry name" value="Periplasmic binding protein-like I"/>
    <property type="match status" value="1"/>
</dbReference>
<dbReference type="CDD" id="cd06354">
    <property type="entry name" value="PBP1_PrnA-like"/>
    <property type="match status" value="1"/>
</dbReference>
<name>A0ABY9Q6V9_9FIRM</name>
<keyword evidence="5" id="KW-0472">Membrane</keyword>
<evidence type="ECO:0000256" key="3">
    <source>
        <dbReference type="ARBA" id="ARBA00022475"/>
    </source>
</evidence>
<evidence type="ECO:0000313" key="9">
    <source>
        <dbReference type="Proteomes" id="UP001235030"/>
    </source>
</evidence>
<evidence type="ECO:0000256" key="2">
    <source>
        <dbReference type="ARBA" id="ARBA00008610"/>
    </source>
</evidence>
<protein>
    <submittedName>
        <fullName evidence="8">Membrane lipoprotein TmpC</fullName>
    </submittedName>
</protein>
<dbReference type="Pfam" id="PF02608">
    <property type="entry name" value="Bmp"/>
    <property type="match status" value="1"/>
</dbReference>